<sequence length="2476" mass="284348">MQALESREKRGFRGDEQNERIRAGQFGYPINENTARPTVMLSDGAFTNAKLPKGGWLKNPFEDLRFTGRNDPQNPIKFLRRFEKIARYEEVGEKEQLYYFGKCLKGTAANWFDVRDPDTICEAKETFTEYYWGEEPQNRFREEIYNGKYSYDANISMSEYALNLAKQTKFLSPPMSDSETIRCIKRHFGVSVAREIRPSTVKTIENFVTILDKIDYEQKRDRKIKARSEDSGNKGGFAKGKNATGNKYPSKDNSASANKQTTPYGKYGSNYAKQNKTDYAERDNTGKTLNNATINDTSCDKDDNADDKKFASVNNRDTSKSKPNKNEMYSKKNFAVSKKVAALESINEVSESDEDSNEEKKKVAIMRTSEIINDVDEVTSEDQGKSLRKSRPYVTVTIGDLAVKTLIDTGAQISAITKSLYDKIASKGRIMRIIPIKKFTLIGAFSDRGQPIANRIQLSFTMNGREFTHELYVVRNLAYEMILGHDFLSDQTATLKCGLNNFVLDFPEIDANKVELYAIEIKDARRQIRVIMDNNAELFNDEVGCVTHYQHRIEINVDRPYKGKTYPIPEVHRERVKEHLLELEDMGIIERAVTQYVNPLVVVVKKTGEIRLCLDAREINRRMSNDHDQPPTIDEVFRRIGDKRYYSTLDIAKAFWQIPLTEESKKFTGFKFDNQSYVFRRLPFGLKTAGASFTRAMHKALGNECDPFTIVYLDDILIASSTLEEHLFHVNYILEKLNRVGFRLNKEKCEFLKTQIRFLGHTFDSIKAEMNEDTKTAIESFERPKNKKAIQAFLGLVNWDRRFVNNLARLTKPLENVLKKCVKFEWTEELQVAFDEIKGAFNAAPSLFIIRPGLKFGMYIDASKYGLGAQLYQYDDNEPSDSKYTVAYASRSLKGAELNYTVTEIECLALVWALRKWHTTLLGRHIKIHTDHKALKFLTSCADDSNRIARWMAFLGEFDLEICHVPGKENKIADTLSRNNVKNGFVKKEDKVKRIAVLEKPDDVTETARWVELIANAQRADEQLRYEINESPEEFPEREGITRINLTKGERVVVPEAVKWELVKRIHNYLLHFGTDKVTDYVNRYFMVNNVERVVRDVVASCDTCQSTKCYTRPTRGVEYYDLPEKPCQTVSVDIFGPLPQSPRGNKYILVAMDQFSKLTKLYPIKNQKLESIMDCLQMGYFSEIGIPNEILTDNGGQFITDRWQEFAIQMGFSVRKTSPYNPQSNPVERVMRELGRIIRAYAHERQTRWDTIIVRAENTINSTTHRSTGYRPVDLHEDMEGNLPIDPRLEPIQEYEEEMGRKIEEKIEMAKETLQRRARQRKIQTDKHGEAKEYQPGDKIWVKLHRRSDANRRLTRKIHLVYDGPYSIQKQVRKNAYLVQNEHGNVLGTYNARQIKPHREAKLKPQAEINMIEIKENDISTINDRMIKNFVDQMMKNHVRDTDKVNVSKQISEDTEKRKPRIRTQNENKSSTSKGKDGKENSKRNKEKRILSREESETTQKRAEGDTSREESDEMQENPVNGENLKKKKQLAKGKAESDELTWSEPIRTSTPLNLSTSGEDEDRPILKNKRSRISEKGMRHIKRLMDLISGRKGLPFLMGTVERLQTKIIMDTRGEFNVITRATVDQIEEKVRKLTRTKNSNNIPAYLKREKQITFKTVIVETQLFGRQISVEAMILDSEEKCLVMGRKSRKKLGKKIGESLDNGYQLKRSTEHLSLETLERLRKEEYDRQKSAKDLSTNKKQKVHKSANNSIDDKKSKVHKSANNSIDDKKSKVQESVNNSIIDKRIRVHKSAEAEKQNSANGENVKIVRENEKRVNEHSVRENIGGNPIKNHQSASKVRDNTKAFTGDERVTKEQLVRESANKTIASDDAKIKLAKSFEFTKDKVVKIDKNKNKDTPIETIRVNSCDNLENKSCDKINKTQYSVANVINASKIRDKSDNIIDLTIESSDNSNKSSFLYELELGRNSAESLDIDSSAETLILNENEDFTLNHQQSVNKVQSKDLIIRNKILDRDYFDTKTNSKSLSSSLEVNINCTFDEILKELTELSDLVACDNSIYCKLDLSRGRAEAKPNDIKEAARQLVESNDEPQARRTVVEIAKHKTRTTESDEMLSEKEVEELTQREDELIRVIAKKIKLDAIRTRRLERIKMLERLLGDEEKELDEISPEMIDELTIKENRRTKELTGAIFDVLHAENVQRSFYDKKVLKDENGIPAHDVTTIVTIRSTGKSTARVKPIYVNMSFQGSQMAADVGYVEEQQPSTQYRGEITNIQVITQESKNDAKVVKNKPRVISNERIKSPDKHEGDEEDRKQPKEIDLQKMNPTQKTDSNIEEELPLEQRMAKDSLRSLKRKRSTDESDLEYQQKKELRRSIKSRQSPLEGAMQPKVSSAEPPAQPGTKERAERAITPSSPVPGTSGLMSSGGVGSSTQPRRYKAMSKEVSTGPDGQPIYRSVLELLDDDGQRDSDMDLEPQSE</sequence>
<dbReference type="FunFam" id="3.10.20.370:FF:000001">
    <property type="entry name" value="Retrovirus-related Pol polyprotein from transposon 17.6-like protein"/>
    <property type="match status" value="1"/>
</dbReference>
<dbReference type="PaxDb" id="67767-A0A0J7KHF0"/>
<feature type="compositionally biased region" description="Basic and acidic residues" evidence="8">
    <location>
        <begin position="1728"/>
        <end position="1740"/>
    </location>
</feature>
<feature type="region of interest" description="Disordered" evidence="8">
    <location>
        <begin position="1266"/>
        <end position="1287"/>
    </location>
</feature>
<feature type="region of interest" description="Disordered" evidence="8">
    <location>
        <begin position="219"/>
        <end position="331"/>
    </location>
</feature>
<dbReference type="GO" id="GO:0016787">
    <property type="term" value="F:hydrolase activity"/>
    <property type="evidence" value="ECO:0007669"/>
    <property type="project" value="UniProtKB-KW"/>
</dbReference>
<dbReference type="Gene3D" id="3.30.70.270">
    <property type="match status" value="2"/>
</dbReference>
<dbReference type="InterPro" id="IPR001584">
    <property type="entry name" value="Integrase_cat-core"/>
</dbReference>
<dbReference type="SUPFAM" id="SSF56672">
    <property type="entry name" value="DNA/RNA polymerases"/>
    <property type="match status" value="1"/>
</dbReference>
<evidence type="ECO:0000256" key="7">
    <source>
        <dbReference type="ARBA" id="ARBA00022918"/>
    </source>
</evidence>
<dbReference type="CDD" id="cd00303">
    <property type="entry name" value="retropepsin_like"/>
    <property type="match status" value="1"/>
</dbReference>
<dbReference type="InterPro" id="IPR041373">
    <property type="entry name" value="RT_RNaseH"/>
</dbReference>
<evidence type="ECO:0000256" key="5">
    <source>
        <dbReference type="ARBA" id="ARBA00022759"/>
    </source>
</evidence>
<feature type="compositionally biased region" description="Basic and acidic residues" evidence="8">
    <location>
        <begin position="298"/>
        <end position="310"/>
    </location>
</feature>
<evidence type="ECO:0000259" key="10">
    <source>
        <dbReference type="PROSITE" id="PS50994"/>
    </source>
</evidence>
<dbReference type="Pfam" id="PF00078">
    <property type="entry name" value="RVT_1"/>
    <property type="match status" value="1"/>
</dbReference>
<keyword evidence="12" id="KW-1185">Reference proteome</keyword>
<feature type="compositionally biased region" description="Polar residues" evidence="8">
    <location>
        <begin position="1464"/>
        <end position="1474"/>
    </location>
</feature>
<keyword evidence="2" id="KW-0808">Transferase</keyword>
<dbReference type="InterPro" id="IPR041588">
    <property type="entry name" value="Integrase_H2C2"/>
</dbReference>
<dbReference type="FunFam" id="3.30.70.270:FF:000020">
    <property type="entry name" value="Transposon Tf2-6 polyprotein-like Protein"/>
    <property type="match status" value="1"/>
</dbReference>
<feature type="non-terminal residue" evidence="11">
    <location>
        <position position="2476"/>
    </location>
</feature>
<dbReference type="GO" id="GO:0003964">
    <property type="term" value="F:RNA-directed DNA polymerase activity"/>
    <property type="evidence" value="ECO:0007669"/>
    <property type="project" value="UniProtKB-KW"/>
</dbReference>
<dbReference type="GO" id="GO:0042575">
    <property type="term" value="C:DNA polymerase complex"/>
    <property type="evidence" value="ECO:0007669"/>
    <property type="project" value="UniProtKB-ARBA"/>
</dbReference>
<proteinExistence type="predicted"/>
<evidence type="ECO:0000256" key="2">
    <source>
        <dbReference type="ARBA" id="ARBA00022679"/>
    </source>
</evidence>
<keyword evidence="4" id="KW-0540">Nuclease</keyword>
<feature type="compositionally biased region" description="Basic and acidic residues" evidence="8">
    <location>
        <begin position="219"/>
        <end position="232"/>
    </location>
</feature>
<dbReference type="Proteomes" id="UP000036403">
    <property type="component" value="Unassembled WGS sequence"/>
</dbReference>
<evidence type="ECO:0000256" key="8">
    <source>
        <dbReference type="SAM" id="MobiDB-lite"/>
    </source>
</evidence>
<feature type="compositionally biased region" description="Polar residues" evidence="8">
    <location>
        <begin position="251"/>
        <end position="263"/>
    </location>
</feature>
<dbReference type="EMBL" id="LBMM01007285">
    <property type="protein sequence ID" value="KMQ89878.1"/>
    <property type="molecule type" value="Genomic_DNA"/>
</dbReference>
<dbReference type="GO" id="GO:0015074">
    <property type="term" value="P:DNA integration"/>
    <property type="evidence" value="ECO:0007669"/>
    <property type="project" value="InterPro"/>
</dbReference>
<dbReference type="Gene3D" id="3.30.420.10">
    <property type="entry name" value="Ribonuclease H-like superfamily/Ribonuclease H"/>
    <property type="match status" value="1"/>
</dbReference>
<evidence type="ECO:0000256" key="4">
    <source>
        <dbReference type="ARBA" id="ARBA00022722"/>
    </source>
</evidence>
<dbReference type="SUPFAM" id="SSF50630">
    <property type="entry name" value="Acid proteases"/>
    <property type="match status" value="1"/>
</dbReference>
<dbReference type="Gene3D" id="3.10.10.10">
    <property type="entry name" value="HIV Type 1 Reverse Transcriptase, subunit A, domain 1"/>
    <property type="match status" value="1"/>
</dbReference>
<feature type="domain" description="Reverse transcriptase" evidence="9">
    <location>
        <begin position="584"/>
        <end position="763"/>
    </location>
</feature>
<evidence type="ECO:0000256" key="6">
    <source>
        <dbReference type="ARBA" id="ARBA00022801"/>
    </source>
</evidence>
<dbReference type="SUPFAM" id="SSF53098">
    <property type="entry name" value="Ribonuclease H-like"/>
    <property type="match status" value="1"/>
</dbReference>
<feature type="compositionally biased region" description="Basic and acidic residues" evidence="8">
    <location>
        <begin position="1442"/>
        <end position="1458"/>
    </location>
</feature>
<dbReference type="InterPro" id="IPR012337">
    <property type="entry name" value="RNaseH-like_sf"/>
</dbReference>
<protein>
    <recommendedName>
        <fullName evidence="1">RNA-directed DNA polymerase</fullName>
        <ecNumber evidence="1">2.7.7.49</ecNumber>
    </recommendedName>
</protein>
<evidence type="ECO:0000313" key="12">
    <source>
        <dbReference type="Proteomes" id="UP000036403"/>
    </source>
</evidence>
<dbReference type="PROSITE" id="PS50994">
    <property type="entry name" value="INTEGRASE"/>
    <property type="match status" value="1"/>
</dbReference>
<reference evidence="11 12" key="1">
    <citation type="submission" date="2015-04" db="EMBL/GenBank/DDBJ databases">
        <title>Lasius niger genome sequencing.</title>
        <authorList>
            <person name="Konorov E.A."/>
            <person name="Nikitin M.A."/>
            <person name="Kirill M.V."/>
            <person name="Chang P."/>
        </authorList>
    </citation>
    <scope>NUCLEOTIDE SEQUENCE [LARGE SCALE GENOMIC DNA]</scope>
    <source>
        <tissue evidence="11">Whole</tissue>
    </source>
</reference>
<dbReference type="InterPro" id="IPR036397">
    <property type="entry name" value="RNaseH_sf"/>
</dbReference>
<dbReference type="InterPro" id="IPR000477">
    <property type="entry name" value="RT_dom"/>
</dbReference>
<dbReference type="PANTHER" id="PTHR37984:SF5">
    <property type="entry name" value="PROTEIN NYNRIN-LIKE"/>
    <property type="match status" value="1"/>
</dbReference>
<dbReference type="CDD" id="cd01647">
    <property type="entry name" value="RT_LTR"/>
    <property type="match status" value="1"/>
</dbReference>
<dbReference type="PROSITE" id="PS50878">
    <property type="entry name" value="RT_POL"/>
    <property type="match status" value="1"/>
</dbReference>
<evidence type="ECO:0000256" key="3">
    <source>
        <dbReference type="ARBA" id="ARBA00022695"/>
    </source>
</evidence>
<name>A0A0J7KHF0_LASNI</name>
<feature type="compositionally biased region" description="Basic and acidic residues" evidence="8">
    <location>
        <begin position="2295"/>
        <end position="2320"/>
    </location>
</feature>
<feature type="region of interest" description="Disordered" evidence="8">
    <location>
        <begin position="2281"/>
        <end position="2451"/>
    </location>
</feature>
<keyword evidence="5" id="KW-0255">Endonuclease</keyword>
<feature type="region of interest" description="Disordered" evidence="8">
    <location>
        <begin position="1442"/>
        <end position="1571"/>
    </location>
</feature>
<keyword evidence="6" id="KW-0378">Hydrolase</keyword>
<feature type="compositionally biased region" description="Basic and acidic residues" evidence="8">
    <location>
        <begin position="1475"/>
        <end position="1511"/>
    </location>
</feature>
<dbReference type="Gene3D" id="2.40.70.10">
    <property type="entry name" value="Acid Proteases"/>
    <property type="match status" value="1"/>
</dbReference>
<dbReference type="InterPro" id="IPR021109">
    <property type="entry name" value="Peptidase_aspartic_dom_sf"/>
</dbReference>
<dbReference type="Pfam" id="PF00665">
    <property type="entry name" value="rve"/>
    <property type="match status" value="1"/>
</dbReference>
<feature type="domain" description="Integrase catalytic" evidence="10">
    <location>
        <begin position="1123"/>
        <end position="1281"/>
    </location>
</feature>
<feature type="compositionally biased region" description="Basic and acidic residues" evidence="8">
    <location>
        <begin position="275"/>
        <end position="285"/>
    </location>
</feature>
<comment type="caution">
    <text evidence="11">The sequence shown here is derived from an EMBL/GenBank/DDBJ whole genome shotgun (WGS) entry which is preliminary data.</text>
</comment>
<dbReference type="Gene3D" id="1.10.340.70">
    <property type="match status" value="1"/>
</dbReference>
<dbReference type="CDD" id="cd09274">
    <property type="entry name" value="RNase_HI_RT_Ty3"/>
    <property type="match status" value="1"/>
</dbReference>
<feature type="compositionally biased region" description="Polar residues" evidence="8">
    <location>
        <begin position="286"/>
        <end position="297"/>
    </location>
</feature>
<feature type="region of interest" description="Disordered" evidence="8">
    <location>
        <begin position="1818"/>
        <end position="1843"/>
    </location>
</feature>
<feature type="compositionally biased region" description="Basic and acidic residues" evidence="8">
    <location>
        <begin position="317"/>
        <end position="330"/>
    </location>
</feature>
<dbReference type="Pfam" id="PF17921">
    <property type="entry name" value="Integrase_H2C2"/>
    <property type="match status" value="1"/>
</dbReference>
<evidence type="ECO:0000259" key="9">
    <source>
        <dbReference type="PROSITE" id="PS50878"/>
    </source>
</evidence>
<feature type="region of interest" description="Disordered" evidence="8">
    <location>
        <begin position="1728"/>
        <end position="1778"/>
    </location>
</feature>
<dbReference type="InterPro" id="IPR043128">
    <property type="entry name" value="Rev_trsase/Diguanyl_cyclase"/>
</dbReference>
<dbReference type="STRING" id="67767.A0A0J7KHF0"/>
<evidence type="ECO:0000256" key="1">
    <source>
        <dbReference type="ARBA" id="ARBA00012493"/>
    </source>
</evidence>
<keyword evidence="3" id="KW-0548">Nucleotidyltransferase</keyword>
<dbReference type="InterPro" id="IPR050951">
    <property type="entry name" value="Retrovirus_Pol_polyprotein"/>
</dbReference>
<gene>
    <name evidence="11" type="ORF">RF55_10431</name>
</gene>
<dbReference type="EC" id="2.7.7.49" evidence="1"/>
<accession>A0A0J7KHF0</accession>
<dbReference type="InterPro" id="IPR043502">
    <property type="entry name" value="DNA/RNA_pol_sf"/>
</dbReference>
<organism evidence="11 12">
    <name type="scientific">Lasius niger</name>
    <name type="common">Black garden ant</name>
    <dbReference type="NCBI Taxonomy" id="67767"/>
    <lineage>
        <taxon>Eukaryota</taxon>
        <taxon>Metazoa</taxon>
        <taxon>Ecdysozoa</taxon>
        <taxon>Arthropoda</taxon>
        <taxon>Hexapoda</taxon>
        <taxon>Insecta</taxon>
        <taxon>Pterygota</taxon>
        <taxon>Neoptera</taxon>
        <taxon>Endopterygota</taxon>
        <taxon>Hymenoptera</taxon>
        <taxon>Apocrita</taxon>
        <taxon>Aculeata</taxon>
        <taxon>Formicoidea</taxon>
        <taxon>Formicidae</taxon>
        <taxon>Formicinae</taxon>
        <taxon>Lasius</taxon>
        <taxon>Lasius</taxon>
    </lineage>
</organism>
<dbReference type="Pfam" id="PF17917">
    <property type="entry name" value="RT_RNaseH"/>
    <property type="match status" value="1"/>
</dbReference>
<evidence type="ECO:0000313" key="11">
    <source>
        <dbReference type="EMBL" id="KMQ89878.1"/>
    </source>
</evidence>
<dbReference type="OrthoDB" id="7692176at2759"/>
<keyword evidence="7" id="KW-0695">RNA-directed DNA polymerase</keyword>
<dbReference type="GO" id="GO:0003676">
    <property type="term" value="F:nucleic acid binding"/>
    <property type="evidence" value="ECO:0007669"/>
    <property type="project" value="InterPro"/>
</dbReference>
<feature type="compositionally biased region" description="Polar residues" evidence="8">
    <location>
        <begin position="1548"/>
        <end position="1559"/>
    </location>
</feature>
<dbReference type="PANTHER" id="PTHR37984">
    <property type="entry name" value="PROTEIN CBG26694"/>
    <property type="match status" value="1"/>
</dbReference>
<dbReference type="GO" id="GO:0004519">
    <property type="term" value="F:endonuclease activity"/>
    <property type="evidence" value="ECO:0007669"/>
    <property type="project" value="UniProtKB-KW"/>
</dbReference>